<dbReference type="SUPFAM" id="SSF55486">
    <property type="entry name" value="Metalloproteases ('zincins'), catalytic domain"/>
    <property type="match status" value="1"/>
</dbReference>
<evidence type="ECO:0000313" key="3">
    <source>
        <dbReference type="Proteomes" id="UP000318815"/>
    </source>
</evidence>
<feature type="signal peptide" evidence="1">
    <location>
        <begin position="1"/>
        <end position="20"/>
    </location>
</feature>
<keyword evidence="1" id="KW-0732">Signal</keyword>
<dbReference type="AlphaFoldDB" id="A0A5C6LUK5"/>
<accession>A0A5C6LUK5</accession>
<dbReference type="PROSITE" id="PS51257">
    <property type="entry name" value="PROKAR_LIPOPROTEIN"/>
    <property type="match status" value="1"/>
</dbReference>
<dbReference type="OrthoDB" id="1113652at2"/>
<evidence type="ECO:0000256" key="1">
    <source>
        <dbReference type="SAM" id="SignalP"/>
    </source>
</evidence>
<keyword evidence="3" id="KW-1185">Reference proteome</keyword>
<evidence type="ECO:0008006" key="4">
    <source>
        <dbReference type="Google" id="ProtNLM"/>
    </source>
</evidence>
<reference evidence="2 3" key="1">
    <citation type="submission" date="2019-08" db="EMBL/GenBank/DDBJ databases">
        <title>Whole genome sequencing of chitin degrading bacteria Chitinophaga pinensis YS16.</title>
        <authorList>
            <person name="Singh R.P."/>
            <person name="Manchanda G."/>
            <person name="Maurya I.K."/>
            <person name="Joshi N.K."/>
            <person name="Srivastava A.K."/>
        </authorList>
    </citation>
    <scope>NUCLEOTIDE SEQUENCE [LARGE SCALE GENOMIC DNA]</scope>
    <source>
        <strain evidence="2 3">YS-16</strain>
    </source>
</reference>
<dbReference type="EMBL" id="VOHS01000009">
    <property type="protein sequence ID" value="TWW00384.1"/>
    <property type="molecule type" value="Genomic_DNA"/>
</dbReference>
<dbReference type="Pfam" id="PF15890">
    <property type="entry name" value="Peptidase_Mx1"/>
    <property type="match status" value="1"/>
</dbReference>
<dbReference type="RefSeq" id="WP_146305324.1">
    <property type="nucleotide sequence ID" value="NZ_VOHS01000009.1"/>
</dbReference>
<protein>
    <recommendedName>
        <fullName evidence="4">Substrate import-associated zinc metallohydrolase lipoprotein</fullName>
    </recommendedName>
</protein>
<comment type="caution">
    <text evidence="2">The sequence shown here is derived from an EMBL/GenBank/DDBJ whole genome shotgun (WGS) entry which is preliminary data.</text>
</comment>
<dbReference type="NCBIfam" id="TIGR04549">
    <property type="entry name" value="LP_HExxH_w_tonB"/>
    <property type="match status" value="1"/>
</dbReference>
<dbReference type="Gene3D" id="3.40.390.70">
    <property type="match status" value="1"/>
</dbReference>
<gene>
    <name evidence="2" type="ORF">FEF09_11940</name>
</gene>
<organism evidence="2 3">
    <name type="scientific">Chitinophaga pinensis</name>
    <dbReference type="NCBI Taxonomy" id="79329"/>
    <lineage>
        <taxon>Bacteria</taxon>
        <taxon>Pseudomonadati</taxon>
        <taxon>Bacteroidota</taxon>
        <taxon>Chitinophagia</taxon>
        <taxon>Chitinophagales</taxon>
        <taxon>Chitinophagaceae</taxon>
        <taxon>Chitinophaga</taxon>
    </lineage>
</organism>
<proteinExistence type="predicted"/>
<evidence type="ECO:0000313" key="2">
    <source>
        <dbReference type="EMBL" id="TWW00384.1"/>
    </source>
</evidence>
<sequence>MKQMQIKLLMVFIFFGSLMACTKDDKIDSVNIPGLGGETWEKGPLDFWLDSVFTKPFNIEVKYRFERYELTLDKTLVPVMENKVQPVMSTIQKTWIAPYIAEAGETFFKTYCQKQFVLVGSPQFNSNNTITLGTAEGGRKIVLFWLNDFTLTDKPFVKEMLHTIHHEFAHILHQTIMYPVEYKRISTGYTGSWNDYTLAEALERGFITQYARSAPDEDFVEMISTMLVEGKDGYEAIIADAPDDAQAKFRQKEEIVVRYFMENYNIDFYRLQTRVQDAIDNL</sequence>
<name>A0A5C6LUK5_9BACT</name>
<dbReference type="Proteomes" id="UP000318815">
    <property type="component" value="Unassembled WGS sequence"/>
</dbReference>
<dbReference type="InterPro" id="IPR030890">
    <property type="entry name" value="LP_HExxH_w_TonB"/>
</dbReference>
<feature type="chain" id="PRO_5022807851" description="Substrate import-associated zinc metallohydrolase lipoprotein" evidence="1">
    <location>
        <begin position="21"/>
        <end position="282"/>
    </location>
</feature>